<keyword evidence="2" id="KW-1185">Reference proteome</keyword>
<protein>
    <submittedName>
        <fullName evidence="1">Uncharacterized protein</fullName>
    </submittedName>
</protein>
<accession>A0A917VC22</accession>
<organism evidence="1 2">
    <name type="scientific">Sphaerisporangium melleum</name>
    <dbReference type="NCBI Taxonomy" id="321316"/>
    <lineage>
        <taxon>Bacteria</taxon>
        <taxon>Bacillati</taxon>
        <taxon>Actinomycetota</taxon>
        <taxon>Actinomycetes</taxon>
        <taxon>Streptosporangiales</taxon>
        <taxon>Streptosporangiaceae</taxon>
        <taxon>Sphaerisporangium</taxon>
    </lineage>
</organism>
<sequence length="59" mass="6264">MRPTLGVAAATLESAGWTFMPLRRFGGVNPVRTAFPIVPVQIDSPPDVNSRPRAASTVS</sequence>
<reference evidence="1" key="2">
    <citation type="submission" date="2020-09" db="EMBL/GenBank/DDBJ databases">
        <authorList>
            <person name="Sun Q."/>
            <person name="Ohkuma M."/>
        </authorList>
    </citation>
    <scope>NUCLEOTIDE SEQUENCE</scope>
    <source>
        <strain evidence="1">JCM 13064</strain>
    </source>
</reference>
<reference evidence="1" key="1">
    <citation type="journal article" date="2014" name="Int. J. Syst. Evol. Microbiol.">
        <title>Complete genome sequence of Corynebacterium casei LMG S-19264T (=DSM 44701T), isolated from a smear-ripened cheese.</title>
        <authorList>
            <consortium name="US DOE Joint Genome Institute (JGI-PGF)"/>
            <person name="Walter F."/>
            <person name="Albersmeier A."/>
            <person name="Kalinowski J."/>
            <person name="Ruckert C."/>
        </authorList>
    </citation>
    <scope>NUCLEOTIDE SEQUENCE</scope>
    <source>
        <strain evidence="1">JCM 13064</strain>
    </source>
</reference>
<name>A0A917VC22_9ACTN</name>
<gene>
    <name evidence="1" type="ORF">GCM10007964_02570</name>
</gene>
<evidence type="ECO:0000313" key="2">
    <source>
        <dbReference type="Proteomes" id="UP000645217"/>
    </source>
</evidence>
<proteinExistence type="predicted"/>
<dbReference type="Proteomes" id="UP000645217">
    <property type="component" value="Unassembled WGS sequence"/>
</dbReference>
<dbReference type="AlphaFoldDB" id="A0A917VC22"/>
<comment type="caution">
    <text evidence="1">The sequence shown here is derived from an EMBL/GenBank/DDBJ whole genome shotgun (WGS) entry which is preliminary data.</text>
</comment>
<dbReference type="EMBL" id="BMNT01000001">
    <property type="protein sequence ID" value="GGK62912.1"/>
    <property type="molecule type" value="Genomic_DNA"/>
</dbReference>
<evidence type="ECO:0000313" key="1">
    <source>
        <dbReference type="EMBL" id="GGK62912.1"/>
    </source>
</evidence>